<dbReference type="AlphaFoldDB" id="A0A1S4FHE5"/>
<dbReference type="PROSITE" id="PS50082">
    <property type="entry name" value="WD_REPEATS_2"/>
    <property type="match status" value="2"/>
</dbReference>
<dbReference type="InterPro" id="IPR036322">
    <property type="entry name" value="WD40_repeat_dom_sf"/>
</dbReference>
<organism evidence="6 7">
    <name type="scientific">Aedes aegypti</name>
    <name type="common">Yellowfever mosquito</name>
    <name type="synonym">Culex aegypti</name>
    <dbReference type="NCBI Taxonomy" id="7159"/>
    <lineage>
        <taxon>Eukaryota</taxon>
        <taxon>Metazoa</taxon>
        <taxon>Ecdysozoa</taxon>
        <taxon>Arthropoda</taxon>
        <taxon>Hexapoda</taxon>
        <taxon>Insecta</taxon>
        <taxon>Pterygota</taxon>
        <taxon>Neoptera</taxon>
        <taxon>Endopterygota</taxon>
        <taxon>Diptera</taxon>
        <taxon>Nematocera</taxon>
        <taxon>Culicoidea</taxon>
        <taxon>Culicidae</taxon>
        <taxon>Culicinae</taxon>
        <taxon>Aedini</taxon>
        <taxon>Aedes</taxon>
        <taxon>Stegomyia</taxon>
    </lineage>
</organism>
<dbReference type="SMART" id="SM00320">
    <property type="entry name" value="WD40"/>
    <property type="match status" value="5"/>
</dbReference>
<dbReference type="SUPFAM" id="SSF50978">
    <property type="entry name" value="WD40 repeat-like"/>
    <property type="match status" value="1"/>
</dbReference>
<evidence type="ECO:0000256" key="2">
    <source>
        <dbReference type="ARBA" id="ARBA00022737"/>
    </source>
</evidence>
<accession>A0A1S4FHE5</accession>
<evidence type="ECO:0000256" key="3">
    <source>
        <dbReference type="ARBA" id="ARBA00045213"/>
    </source>
</evidence>
<dbReference type="InterPro" id="IPR001680">
    <property type="entry name" value="WD40_rpt"/>
</dbReference>
<reference evidence="6" key="1">
    <citation type="submission" date="2005-10" db="EMBL/GenBank/DDBJ databases">
        <authorList>
            <person name="Loftus B.J."/>
            <person name="Nene V.M."/>
            <person name="Hannick L.I."/>
            <person name="Bidwell S."/>
            <person name="Haas B."/>
            <person name="Amedeo P."/>
            <person name="Orvis J."/>
            <person name="Wortman J.R."/>
            <person name="White O.R."/>
            <person name="Salzberg S."/>
            <person name="Shumway M."/>
            <person name="Koo H."/>
            <person name="Zhao Y."/>
            <person name="Holmes M."/>
            <person name="Miller J."/>
            <person name="Schatz M."/>
            <person name="Pop M."/>
            <person name="Pai G."/>
            <person name="Utterback T."/>
            <person name="Rogers Y.-H."/>
            <person name="Kravitz S."/>
            <person name="Fraser C.M."/>
        </authorList>
    </citation>
    <scope>NUCLEOTIDE SEQUENCE</scope>
    <source>
        <strain evidence="6">Liverpool</strain>
    </source>
</reference>
<dbReference type="InterPro" id="IPR015943">
    <property type="entry name" value="WD40/YVTN_repeat-like_dom_sf"/>
</dbReference>
<feature type="region of interest" description="Disordered" evidence="5">
    <location>
        <begin position="344"/>
        <end position="459"/>
    </location>
</feature>
<dbReference type="HOGENOM" id="CLU_031466_3_1_1"/>
<dbReference type="Pfam" id="PF00400">
    <property type="entry name" value="WD40"/>
    <property type="match status" value="3"/>
</dbReference>
<feature type="compositionally biased region" description="Basic residues" evidence="5">
    <location>
        <begin position="450"/>
        <end position="459"/>
    </location>
</feature>
<evidence type="ECO:0000256" key="5">
    <source>
        <dbReference type="SAM" id="MobiDB-lite"/>
    </source>
</evidence>
<dbReference type="EMBL" id="CH477456">
    <property type="protein sequence ID" value="EAT40630.1"/>
    <property type="molecule type" value="Genomic_DNA"/>
</dbReference>
<dbReference type="Gene3D" id="2.130.10.10">
    <property type="entry name" value="YVTN repeat-like/Quinoprotein amine dehydrogenase"/>
    <property type="match status" value="1"/>
</dbReference>
<dbReference type="PROSITE" id="PS50294">
    <property type="entry name" value="WD_REPEATS_REGION"/>
    <property type="match status" value="1"/>
</dbReference>
<evidence type="ECO:0000313" key="6">
    <source>
        <dbReference type="EMBL" id="EAT40630.1"/>
    </source>
</evidence>
<feature type="compositionally biased region" description="Low complexity" evidence="5">
    <location>
        <begin position="389"/>
        <end position="401"/>
    </location>
</feature>
<dbReference type="InterPro" id="IPR019775">
    <property type="entry name" value="WD40_repeat_CS"/>
</dbReference>
<dbReference type="PANTHER" id="PTHR44675:SF1">
    <property type="entry name" value="P21-ACTIVATED PROTEIN KINASE-INTERACTING PROTEIN 1"/>
    <property type="match status" value="1"/>
</dbReference>
<name>A0A1S4FHE5_AEDAE</name>
<reference evidence="6" key="2">
    <citation type="journal article" date="2007" name="Science">
        <title>Genome sequence of Aedes aegypti, a major arbovirus vector.</title>
        <authorList>
            <person name="Nene V."/>
            <person name="Wortman J.R."/>
            <person name="Lawson D."/>
            <person name="Haas B."/>
            <person name="Kodira C."/>
            <person name="Tu Z.J."/>
            <person name="Loftus B."/>
            <person name="Xi Z."/>
            <person name="Megy K."/>
            <person name="Grabherr M."/>
            <person name="Ren Q."/>
            <person name="Zdobnov E.M."/>
            <person name="Lobo N.F."/>
            <person name="Campbell K.S."/>
            <person name="Brown S.E."/>
            <person name="Bonaldo M.F."/>
            <person name="Zhu J."/>
            <person name="Sinkins S.P."/>
            <person name="Hogenkamp D.G."/>
            <person name="Amedeo P."/>
            <person name="Arensburger P."/>
            <person name="Atkinson P.W."/>
            <person name="Bidwell S."/>
            <person name="Biedler J."/>
            <person name="Birney E."/>
            <person name="Bruggner R.V."/>
            <person name="Costas J."/>
            <person name="Coy M.R."/>
            <person name="Crabtree J."/>
            <person name="Crawford M."/>
            <person name="Debruyn B."/>
            <person name="Decaprio D."/>
            <person name="Eiglmeier K."/>
            <person name="Eisenstadt E."/>
            <person name="El-Dorry H."/>
            <person name="Gelbart W.M."/>
            <person name="Gomes S.L."/>
            <person name="Hammond M."/>
            <person name="Hannick L.I."/>
            <person name="Hogan J.R."/>
            <person name="Holmes M.H."/>
            <person name="Jaffe D."/>
            <person name="Johnston J.S."/>
            <person name="Kennedy R.C."/>
            <person name="Koo H."/>
            <person name="Kravitz S."/>
            <person name="Kriventseva E.V."/>
            <person name="Kulp D."/>
            <person name="Labutti K."/>
            <person name="Lee E."/>
            <person name="Li S."/>
            <person name="Lovin D.D."/>
            <person name="Mao C."/>
            <person name="Mauceli E."/>
            <person name="Menck C.F."/>
            <person name="Miller J.R."/>
            <person name="Montgomery P."/>
            <person name="Mori A."/>
            <person name="Nascimento A.L."/>
            <person name="Naveira H.F."/>
            <person name="Nusbaum C."/>
            <person name="O'leary S."/>
            <person name="Orvis J."/>
            <person name="Pertea M."/>
            <person name="Quesneville H."/>
            <person name="Reidenbach K.R."/>
            <person name="Rogers Y.H."/>
            <person name="Roth C.W."/>
            <person name="Schneider J.R."/>
            <person name="Schatz M."/>
            <person name="Shumway M."/>
            <person name="Stanke M."/>
            <person name="Stinson E.O."/>
            <person name="Tubio J.M."/>
            <person name="Vanzee J.P."/>
            <person name="Verjovski-Almeida S."/>
            <person name="Werner D."/>
            <person name="White O."/>
            <person name="Wyder S."/>
            <person name="Zeng Q."/>
            <person name="Zhao Q."/>
            <person name="Zhao Y."/>
            <person name="Hill C.A."/>
            <person name="Raikhel A.S."/>
            <person name="Soares M.B."/>
            <person name="Knudson D.L."/>
            <person name="Lee N.H."/>
            <person name="Galagan J."/>
            <person name="Salzberg S.L."/>
            <person name="Paulsen I.T."/>
            <person name="Dimopoulos G."/>
            <person name="Collins F.H."/>
            <person name="Birren B."/>
            <person name="Fraser-Liggett C.M."/>
            <person name="Severson D.W."/>
        </authorList>
    </citation>
    <scope>NUCLEOTIDE SEQUENCE [LARGE SCALE GENOMIC DNA]</scope>
    <source>
        <strain evidence="6">Liverpool</strain>
    </source>
</reference>
<dbReference type="OMA" id="GYIKMWR"/>
<evidence type="ECO:0000313" key="7">
    <source>
        <dbReference type="Proteomes" id="UP000682892"/>
    </source>
</evidence>
<feature type="repeat" description="WD" evidence="4">
    <location>
        <begin position="121"/>
        <end position="162"/>
    </location>
</feature>
<gene>
    <name evidence="6" type="ORF">AaeL_AAEL007656</name>
</gene>
<dbReference type="InterPro" id="IPR051959">
    <property type="entry name" value="PAK1-Kinase_Regulator"/>
</dbReference>
<dbReference type="PANTHER" id="PTHR44675">
    <property type="entry name" value="PAK1 INTERACTING PROTEIN 1"/>
    <property type="match status" value="1"/>
</dbReference>
<sequence>MAGLELIVGTYEEYTLGLKVEPLKTDPKRLYLKEIFSTHNHTASVRVLATHGRFLASGGSDDRICIFDLETGLLKDEMLHHNGTVNCLAFSPKGDYLFSGSFDGKLSAINTKKLAIDKNWLNAHKGSVLSVDIHPKGKLAITLGSDKVVKTWDLVTGRTISARGLGNTPKYHMLSLVKWSPDGNSFVLMDDRMVDVISMVDPNSSRTVKCPSKPICLCWISDTELAVGLDDGHLMMFSVDDDHEPEKIPIYESRVKAMAYLGDHLATVSSAGDVSLWKIDDKDFREVCTTNIGCRPTCMVVTEADKLGLHKYLQQPEDNKDELRQKLKKIQTIGKVTIETEDPVAEAASEQQSSKKSKKNKRAFTKEADNSSSFLSKKQKKAHQSGDVPQSTPKQSKSPFQKQKKRQPSNTSGVWTEEDVTVEDIPKKKQKNKQGLNQTISEGGRAFGKKDKKNRRISV</sequence>
<evidence type="ECO:0000256" key="1">
    <source>
        <dbReference type="ARBA" id="ARBA00022574"/>
    </source>
</evidence>
<dbReference type="PROSITE" id="PS00678">
    <property type="entry name" value="WD_REPEATS_1"/>
    <property type="match status" value="1"/>
</dbReference>
<feature type="compositionally biased region" description="Low complexity" evidence="5">
    <location>
        <begin position="345"/>
        <end position="354"/>
    </location>
</feature>
<dbReference type="KEGG" id="aag:5569472"/>
<reference evidence="6" key="3">
    <citation type="submission" date="2012-09" db="EMBL/GenBank/DDBJ databases">
        <authorList>
            <consortium name="VectorBase"/>
        </authorList>
    </citation>
    <scope>NUCLEOTIDE SEQUENCE</scope>
    <source>
        <strain evidence="6">Liverpool</strain>
    </source>
</reference>
<evidence type="ECO:0000256" key="4">
    <source>
        <dbReference type="PROSITE-ProRule" id="PRU00221"/>
    </source>
</evidence>
<keyword evidence="2" id="KW-0677">Repeat</keyword>
<feature type="repeat" description="WD" evidence="4">
    <location>
        <begin position="78"/>
        <end position="106"/>
    </location>
</feature>
<protein>
    <submittedName>
        <fullName evidence="6">AAEL007656-PA</fullName>
    </submittedName>
</protein>
<proteinExistence type="predicted"/>
<dbReference type="Proteomes" id="UP000682892">
    <property type="component" value="Chromosome 2"/>
</dbReference>
<keyword evidence="1 4" id="KW-0853">WD repeat</keyword>
<comment type="function">
    <text evidence="3">Negatively regulates the PAK1 kinase. PAK1 is a member of the PAK kinase family, which has been shown to play a positive role in the regulation of signaling pathways involving MAPK8 and RELA. PAK1 exists as an inactive homodimer, which is activated by binding of small GTPases such as CDC42 to an N-terminal regulatory domain. PAK1IP1 also binds to the N-terminus of PAK1, and inhibits the specific activation of PAK1 by CDC42. May be involved in ribosomal large subunit assembly.</text>
</comment>
<dbReference type="OrthoDB" id="308449at2759"/>